<dbReference type="Pfam" id="PF04138">
    <property type="entry name" value="GtrA_DPMS_TM"/>
    <property type="match status" value="1"/>
</dbReference>
<feature type="transmembrane region" description="Helical" evidence="5">
    <location>
        <begin position="75"/>
        <end position="96"/>
    </location>
</feature>
<proteinExistence type="predicted"/>
<reference evidence="7" key="1">
    <citation type="submission" date="2008-06" db="EMBL/GenBank/DDBJ databases">
        <title>Complete sequence of Chlorobaculum parvum NCIB 8327.</title>
        <authorList>
            <consortium name="US DOE Joint Genome Institute"/>
            <person name="Lucas S."/>
            <person name="Copeland A."/>
            <person name="Lapidus A."/>
            <person name="Glavina del Rio T."/>
            <person name="Dalin E."/>
            <person name="Tice H."/>
            <person name="Bruce D."/>
            <person name="Goodwin L."/>
            <person name="Pitluck S."/>
            <person name="Schmutz J."/>
            <person name="Larimer F."/>
            <person name="Land M."/>
            <person name="Hauser L."/>
            <person name="Kyrpides N."/>
            <person name="Mikhailova N."/>
            <person name="Zhao F."/>
            <person name="Li T."/>
            <person name="Liu Z."/>
            <person name="Overmann J."/>
            <person name="Bryant D.A."/>
            <person name="Richardson P."/>
        </authorList>
    </citation>
    <scope>NUCLEOTIDE SEQUENCE [LARGE SCALE GENOMIC DNA]</scope>
    <source>
        <strain evidence="7">NCIB 8327</strain>
    </source>
</reference>
<evidence type="ECO:0000256" key="5">
    <source>
        <dbReference type="SAM" id="Phobius"/>
    </source>
</evidence>
<comment type="subcellular location">
    <subcellularLocation>
        <location evidence="1">Membrane</location>
        <topology evidence="1">Multi-pass membrane protein</topology>
    </subcellularLocation>
</comment>
<dbReference type="InterPro" id="IPR007267">
    <property type="entry name" value="GtrA_DPMS_TM"/>
</dbReference>
<feature type="transmembrane region" description="Helical" evidence="5">
    <location>
        <begin position="49"/>
        <end position="69"/>
    </location>
</feature>
<feature type="transmembrane region" description="Helical" evidence="5">
    <location>
        <begin position="116"/>
        <end position="133"/>
    </location>
</feature>
<evidence type="ECO:0000313" key="8">
    <source>
        <dbReference type="Proteomes" id="UP000008811"/>
    </source>
</evidence>
<dbReference type="STRING" id="517417.Cpar_1458"/>
<dbReference type="EMBL" id="CP001099">
    <property type="protein sequence ID" value="ACF11856.1"/>
    <property type="molecule type" value="Genomic_DNA"/>
</dbReference>
<keyword evidence="8" id="KW-1185">Reference proteome</keyword>
<dbReference type="HOGENOM" id="CLU_1599782_0_0_10"/>
<keyword evidence="3 5" id="KW-1133">Transmembrane helix</keyword>
<dbReference type="Proteomes" id="UP000008811">
    <property type="component" value="Chromosome"/>
</dbReference>
<organism evidence="7 8">
    <name type="scientific">Chlorobaculum parvum (strain DSM 263 / NCIMB 8327)</name>
    <name type="common">Chlorobium vibrioforme subsp. thiosulfatophilum</name>
    <dbReference type="NCBI Taxonomy" id="517417"/>
    <lineage>
        <taxon>Bacteria</taxon>
        <taxon>Pseudomonadati</taxon>
        <taxon>Chlorobiota</taxon>
        <taxon>Chlorobiia</taxon>
        <taxon>Chlorobiales</taxon>
        <taxon>Chlorobiaceae</taxon>
        <taxon>Chlorobaculum</taxon>
    </lineage>
</organism>
<evidence type="ECO:0000256" key="3">
    <source>
        <dbReference type="ARBA" id="ARBA00022989"/>
    </source>
</evidence>
<dbReference type="GO" id="GO:0000271">
    <property type="term" value="P:polysaccharide biosynthetic process"/>
    <property type="evidence" value="ECO:0007669"/>
    <property type="project" value="InterPro"/>
</dbReference>
<dbReference type="AlphaFoldDB" id="B3QPK3"/>
<feature type="domain" description="GtrA/DPMS transmembrane" evidence="6">
    <location>
        <begin position="58"/>
        <end position="164"/>
    </location>
</feature>
<dbReference type="OrthoDB" id="9812049at2"/>
<keyword evidence="2 5" id="KW-0812">Transmembrane</keyword>
<evidence type="ECO:0000313" key="7">
    <source>
        <dbReference type="EMBL" id="ACF11856.1"/>
    </source>
</evidence>
<protein>
    <recommendedName>
        <fullName evidence="6">GtrA/DPMS transmembrane domain-containing protein</fullName>
    </recommendedName>
</protein>
<dbReference type="eggNOG" id="COG2246">
    <property type="taxonomic scope" value="Bacteria"/>
</dbReference>
<evidence type="ECO:0000256" key="2">
    <source>
        <dbReference type="ARBA" id="ARBA00022692"/>
    </source>
</evidence>
<keyword evidence="4 5" id="KW-0472">Membrane</keyword>
<gene>
    <name evidence="7" type="ordered locus">Cpar_1458</name>
</gene>
<dbReference type="KEGG" id="cpc:Cpar_1458"/>
<evidence type="ECO:0000256" key="1">
    <source>
        <dbReference type="ARBA" id="ARBA00004141"/>
    </source>
</evidence>
<evidence type="ECO:0000259" key="6">
    <source>
        <dbReference type="Pfam" id="PF04138"/>
    </source>
</evidence>
<accession>B3QPK3</accession>
<name>B3QPK3_CHLP8</name>
<sequence>MTGWPASGCTRSICQSTANSKGGSGLGQKTLQTGFAGLLTEARYRNLRYLLAAGWNTLFGYFAGVGLYLTLSKFIHITIIGLIGNIVSIAMSFVVYKLFVFRTKGRWFIEYLKSNIVYGFGALIGIVLLWLLVDYARLSIWIAQFLIIAVTALISFFGHRGFTFKR</sequence>
<evidence type="ECO:0000256" key="4">
    <source>
        <dbReference type="ARBA" id="ARBA00023136"/>
    </source>
</evidence>
<feature type="transmembrane region" description="Helical" evidence="5">
    <location>
        <begin position="139"/>
        <end position="158"/>
    </location>
</feature>
<dbReference type="GO" id="GO:0016020">
    <property type="term" value="C:membrane"/>
    <property type="evidence" value="ECO:0007669"/>
    <property type="project" value="UniProtKB-SubCell"/>
</dbReference>